<sequence length="493" mass="52977">MSRTATSIELMEYPQTPLTDPPNVHIKGDRASSLNDDGQPIIASTNAVDVEHLQAPGKRTTAIVLVTVVCVTMISAMLSGVTTVVLPTMARDLQLAPSCVLQSVFTLASGLSRTGTQLIVFRALGGIAISFCLPSAVSTITATFPEGKSRNIAFASMGGGQPIGFSLGLVLGGIFADTIGWRWGFHLCAIVNTIIFVIALFGLPKVADKQTQVFHRLRTEIDWGRDSHGKHLFSTAFLLLCIREATTLGLLITAIALIPGFIVWVGRQEKLGRPAVIPNSLWKNRIFSVICVGVFLVWGVFNGIETYMTLFFQDVQGLSALQTSIRFLPTPVGGIIANVAMGLIAHRVRADYTVHIGVFLATVAALLMCVIQPEWTYWVCAFPATFLMPIGSDVLYTISSLVITSVFPARTQGLAGGVFNTIAQIGKSVGLATSGVIATSITSHSRHQEKEGPEALMEGFRAAYWYLFALSCATAVLFAWGLRGIGKVGMKRE</sequence>
<evidence type="ECO:0000256" key="6">
    <source>
        <dbReference type="SAM" id="Phobius"/>
    </source>
</evidence>
<keyword evidence="4 6" id="KW-0472">Membrane</keyword>
<dbReference type="InterPro" id="IPR020846">
    <property type="entry name" value="MFS_dom"/>
</dbReference>
<feature type="transmembrane region" description="Helical" evidence="6">
    <location>
        <begin position="325"/>
        <end position="346"/>
    </location>
</feature>
<evidence type="ECO:0000256" key="5">
    <source>
        <dbReference type="SAM" id="MobiDB-lite"/>
    </source>
</evidence>
<dbReference type="eggNOG" id="KOG0254">
    <property type="taxonomic scope" value="Eukaryota"/>
</dbReference>
<comment type="subcellular location">
    <subcellularLocation>
        <location evidence="1">Membrane</location>
        <topology evidence="1">Multi-pass membrane protein</topology>
    </subcellularLocation>
</comment>
<feature type="transmembrane region" description="Helical" evidence="6">
    <location>
        <begin position="378"/>
        <end position="398"/>
    </location>
</feature>
<evidence type="ECO:0000313" key="8">
    <source>
        <dbReference type="EMBL" id="EAT89768.2"/>
    </source>
</evidence>
<dbReference type="PROSITE" id="PS50850">
    <property type="entry name" value="MFS"/>
    <property type="match status" value="1"/>
</dbReference>
<gene>
    <name evidence="8" type="ORF">SNOG_03037</name>
</gene>
<dbReference type="PANTHER" id="PTHR42718:SF27">
    <property type="entry name" value="TRANSPORTER, PUTATIVE-RELATED"/>
    <property type="match status" value="1"/>
</dbReference>
<feature type="transmembrane region" description="Helical" evidence="6">
    <location>
        <begin position="181"/>
        <end position="203"/>
    </location>
</feature>
<evidence type="ECO:0000313" key="9">
    <source>
        <dbReference type="Proteomes" id="UP000001055"/>
    </source>
</evidence>
<feature type="transmembrane region" description="Helical" evidence="6">
    <location>
        <begin position="352"/>
        <end position="371"/>
    </location>
</feature>
<protein>
    <recommendedName>
        <fullName evidence="7">Major facilitator superfamily (MFS) profile domain-containing protein</fullName>
    </recommendedName>
</protein>
<dbReference type="InParanoid" id="Q0UYX7"/>
<dbReference type="AlphaFoldDB" id="Q0UYX7"/>
<accession>Q0UYX7</accession>
<evidence type="ECO:0000259" key="7">
    <source>
        <dbReference type="PROSITE" id="PS50850"/>
    </source>
</evidence>
<name>Q0UYX7_PHANO</name>
<proteinExistence type="predicted"/>
<keyword evidence="3 6" id="KW-1133">Transmembrane helix</keyword>
<dbReference type="Pfam" id="PF07690">
    <property type="entry name" value="MFS_1"/>
    <property type="match status" value="1"/>
</dbReference>
<feature type="transmembrane region" description="Helical" evidence="6">
    <location>
        <begin position="286"/>
        <end position="304"/>
    </location>
</feature>
<evidence type="ECO:0000256" key="1">
    <source>
        <dbReference type="ARBA" id="ARBA00004141"/>
    </source>
</evidence>
<feature type="transmembrane region" description="Helical" evidence="6">
    <location>
        <begin position="62"/>
        <end position="86"/>
    </location>
</feature>
<evidence type="ECO:0000256" key="3">
    <source>
        <dbReference type="ARBA" id="ARBA00022989"/>
    </source>
</evidence>
<feature type="transmembrane region" description="Helical" evidence="6">
    <location>
        <begin position="119"/>
        <end position="140"/>
    </location>
</feature>
<dbReference type="GO" id="GO:0016020">
    <property type="term" value="C:membrane"/>
    <property type="evidence" value="ECO:0000318"/>
    <property type="project" value="GO_Central"/>
</dbReference>
<dbReference type="InterPro" id="IPR036259">
    <property type="entry name" value="MFS_trans_sf"/>
</dbReference>
<dbReference type="PANTHER" id="PTHR42718">
    <property type="entry name" value="MAJOR FACILITATOR SUPERFAMILY MULTIDRUG TRANSPORTER MFSC"/>
    <property type="match status" value="1"/>
</dbReference>
<organism evidence="8 9">
    <name type="scientific">Phaeosphaeria nodorum (strain SN15 / ATCC MYA-4574 / FGSC 10173)</name>
    <name type="common">Glume blotch fungus</name>
    <name type="synonym">Parastagonospora nodorum</name>
    <dbReference type="NCBI Taxonomy" id="321614"/>
    <lineage>
        <taxon>Eukaryota</taxon>
        <taxon>Fungi</taxon>
        <taxon>Dikarya</taxon>
        <taxon>Ascomycota</taxon>
        <taxon>Pezizomycotina</taxon>
        <taxon>Dothideomycetes</taxon>
        <taxon>Pleosporomycetidae</taxon>
        <taxon>Pleosporales</taxon>
        <taxon>Pleosporineae</taxon>
        <taxon>Phaeosphaeriaceae</taxon>
        <taxon>Parastagonospora</taxon>
    </lineage>
</organism>
<dbReference type="InterPro" id="IPR011701">
    <property type="entry name" value="MFS"/>
</dbReference>
<evidence type="ECO:0000256" key="2">
    <source>
        <dbReference type="ARBA" id="ARBA00022692"/>
    </source>
</evidence>
<feature type="transmembrane region" description="Helical" evidence="6">
    <location>
        <begin position="152"/>
        <end position="175"/>
    </location>
</feature>
<reference evidence="9" key="1">
    <citation type="journal article" date="2007" name="Plant Cell">
        <title>Dothideomycete-plant interactions illuminated by genome sequencing and EST analysis of the wheat pathogen Stagonospora nodorum.</title>
        <authorList>
            <person name="Hane J.K."/>
            <person name="Lowe R.G."/>
            <person name="Solomon P.S."/>
            <person name="Tan K.C."/>
            <person name="Schoch C.L."/>
            <person name="Spatafora J.W."/>
            <person name="Crous P.W."/>
            <person name="Kodira C."/>
            <person name="Birren B.W."/>
            <person name="Galagan J.E."/>
            <person name="Torriani S.F."/>
            <person name="McDonald B.A."/>
            <person name="Oliver R.P."/>
        </authorList>
    </citation>
    <scope>NUCLEOTIDE SEQUENCE [LARGE SCALE GENOMIC DNA]</scope>
    <source>
        <strain evidence="9">SN15 / ATCC MYA-4574 / FGSC 10173</strain>
    </source>
</reference>
<dbReference type="GeneID" id="5970483"/>
<feature type="transmembrane region" description="Helical" evidence="6">
    <location>
        <begin position="248"/>
        <end position="266"/>
    </location>
</feature>
<dbReference type="VEuPathDB" id="FungiDB:JI435_030370"/>
<dbReference type="Gene3D" id="1.20.1250.20">
    <property type="entry name" value="MFS general substrate transporter like domains"/>
    <property type="match status" value="1"/>
</dbReference>
<dbReference type="GO" id="GO:0022857">
    <property type="term" value="F:transmembrane transporter activity"/>
    <property type="evidence" value="ECO:0007669"/>
    <property type="project" value="InterPro"/>
</dbReference>
<dbReference type="Proteomes" id="UP000001055">
    <property type="component" value="Unassembled WGS sequence"/>
</dbReference>
<evidence type="ECO:0000256" key="4">
    <source>
        <dbReference type="ARBA" id="ARBA00023136"/>
    </source>
</evidence>
<dbReference type="HOGENOM" id="CLU_000960_27_5_1"/>
<dbReference type="RefSeq" id="XP_001793626.1">
    <property type="nucleotide sequence ID" value="XM_001793574.1"/>
</dbReference>
<dbReference type="EMBL" id="CH445328">
    <property type="protein sequence ID" value="EAT89768.2"/>
    <property type="molecule type" value="Genomic_DNA"/>
</dbReference>
<feature type="region of interest" description="Disordered" evidence="5">
    <location>
        <begin position="1"/>
        <end position="24"/>
    </location>
</feature>
<feature type="domain" description="Major facilitator superfamily (MFS) profile" evidence="7">
    <location>
        <begin position="1"/>
        <end position="487"/>
    </location>
</feature>
<keyword evidence="2 6" id="KW-0812">Transmembrane</keyword>
<dbReference type="SUPFAM" id="SSF103473">
    <property type="entry name" value="MFS general substrate transporter"/>
    <property type="match status" value="1"/>
</dbReference>
<dbReference type="KEGG" id="pno:SNOG_03037"/>
<feature type="transmembrane region" description="Helical" evidence="6">
    <location>
        <begin position="463"/>
        <end position="482"/>
    </location>
</feature>